<dbReference type="InterPro" id="IPR032799">
    <property type="entry name" value="TAXi_C"/>
</dbReference>
<feature type="domain" description="Peptidase A1" evidence="12">
    <location>
        <begin position="1006"/>
        <end position="1359"/>
    </location>
</feature>
<dbReference type="InterPro" id="IPR041118">
    <property type="entry name" value="Rx_N"/>
</dbReference>
<keyword evidence="4" id="KW-0645">Protease</keyword>
<gene>
    <name evidence="13" type="ORF">Fot_54573</name>
</gene>
<name>A0ABD1P7G9_9LAMI</name>
<dbReference type="InterPro" id="IPR042197">
    <property type="entry name" value="Apaf_helical"/>
</dbReference>
<dbReference type="Pfam" id="PF18052">
    <property type="entry name" value="Rx_N"/>
    <property type="match status" value="1"/>
</dbReference>
<dbReference type="GO" id="GO:0051607">
    <property type="term" value="P:defense response to virus"/>
    <property type="evidence" value="ECO:0007669"/>
    <property type="project" value="UniProtKB-ARBA"/>
</dbReference>
<dbReference type="InterPro" id="IPR027417">
    <property type="entry name" value="P-loop_NTPase"/>
</dbReference>
<dbReference type="FunFam" id="3.40.50.300:FF:001091">
    <property type="entry name" value="Probable disease resistance protein At1g61300"/>
    <property type="match status" value="1"/>
</dbReference>
<dbReference type="PANTHER" id="PTHR23155:SF1185">
    <property type="entry name" value="DISEASE RESISTANCE RPP8-LIKE PROTEIN 3-RELATED"/>
    <property type="match status" value="1"/>
</dbReference>
<dbReference type="EMBL" id="JBFOLJ010000021">
    <property type="protein sequence ID" value="KAL2459829.1"/>
    <property type="molecule type" value="Genomic_DNA"/>
</dbReference>
<dbReference type="CDD" id="cd05476">
    <property type="entry name" value="pepsin_A_like_plant"/>
    <property type="match status" value="1"/>
</dbReference>
<dbReference type="InterPro" id="IPR032675">
    <property type="entry name" value="LRR_dom_sf"/>
</dbReference>
<evidence type="ECO:0000256" key="3">
    <source>
        <dbReference type="ARBA" id="ARBA00022614"/>
    </source>
</evidence>
<comment type="similarity">
    <text evidence="1">Belongs to the peptidase A1 family.</text>
</comment>
<dbReference type="InterPro" id="IPR055414">
    <property type="entry name" value="LRR_R13L4/SHOC2-like"/>
</dbReference>
<keyword evidence="3" id="KW-0433">Leucine-rich repeat</keyword>
<keyword evidence="5" id="KW-0677">Repeat</keyword>
<dbReference type="Gene3D" id="1.20.5.4130">
    <property type="match status" value="1"/>
</dbReference>
<dbReference type="FunFam" id="1.10.8.430:FF:000003">
    <property type="entry name" value="Probable disease resistance protein At5g66910"/>
    <property type="match status" value="1"/>
</dbReference>
<evidence type="ECO:0000313" key="14">
    <source>
        <dbReference type="Proteomes" id="UP001604277"/>
    </source>
</evidence>
<keyword evidence="9" id="KW-0611">Plant defense</keyword>
<keyword evidence="7" id="KW-0064">Aspartyl protease</keyword>
<dbReference type="InterPro" id="IPR021109">
    <property type="entry name" value="Peptidase_aspartic_dom_sf"/>
</dbReference>
<dbReference type="GO" id="GO:0006508">
    <property type="term" value="P:proteolysis"/>
    <property type="evidence" value="ECO:0007669"/>
    <property type="project" value="UniProtKB-KW"/>
</dbReference>
<organism evidence="13 14">
    <name type="scientific">Forsythia ovata</name>
    <dbReference type="NCBI Taxonomy" id="205694"/>
    <lineage>
        <taxon>Eukaryota</taxon>
        <taxon>Viridiplantae</taxon>
        <taxon>Streptophyta</taxon>
        <taxon>Embryophyta</taxon>
        <taxon>Tracheophyta</taxon>
        <taxon>Spermatophyta</taxon>
        <taxon>Magnoliopsida</taxon>
        <taxon>eudicotyledons</taxon>
        <taxon>Gunneridae</taxon>
        <taxon>Pentapetalae</taxon>
        <taxon>asterids</taxon>
        <taxon>lamiids</taxon>
        <taxon>Lamiales</taxon>
        <taxon>Oleaceae</taxon>
        <taxon>Forsythieae</taxon>
        <taxon>Forsythia</taxon>
    </lineage>
</organism>
<evidence type="ECO:0000256" key="2">
    <source>
        <dbReference type="ARBA" id="ARBA00008894"/>
    </source>
</evidence>
<dbReference type="InterPro" id="IPR058922">
    <property type="entry name" value="WHD_DRP"/>
</dbReference>
<dbReference type="PROSITE" id="PS51767">
    <property type="entry name" value="PEPTIDASE_A1"/>
    <property type="match status" value="1"/>
</dbReference>
<evidence type="ECO:0000313" key="13">
    <source>
        <dbReference type="EMBL" id="KAL2459829.1"/>
    </source>
</evidence>
<dbReference type="Pfam" id="PF23559">
    <property type="entry name" value="WHD_DRP"/>
    <property type="match status" value="1"/>
</dbReference>
<dbReference type="InterPro" id="IPR002182">
    <property type="entry name" value="NB-ARC"/>
</dbReference>
<dbReference type="Pfam" id="PF14541">
    <property type="entry name" value="TAXi_C"/>
    <property type="match status" value="1"/>
</dbReference>
<keyword evidence="8" id="KW-0378">Hydrolase</keyword>
<evidence type="ECO:0000259" key="12">
    <source>
        <dbReference type="PROSITE" id="PS51767"/>
    </source>
</evidence>
<dbReference type="FunFam" id="2.40.70.10:FF:000056">
    <property type="entry name" value="Eukaryotic aspartyl protease family protein"/>
    <property type="match status" value="1"/>
</dbReference>
<dbReference type="PRINTS" id="PR00364">
    <property type="entry name" value="DISEASERSIST"/>
</dbReference>
<evidence type="ECO:0000256" key="9">
    <source>
        <dbReference type="ARBA" id="ARBA00022821"/>
    </source>
</evidence>
<evidence type="ECO:0000256" key="6">
    <source>
        <dbReference type="ARBA" id="ARBA00022741"/>
    </source>
</evidence>
<evidence type="ECO:0000256" key="8">
    <source>
        <dbReference type="ARBA" id="ARBA00022801"/>
    </source>
</evidence>
<dbReference type="GO" id="GO:0004190">
    <property type="term" value="F:aspartic-type endopeptidase activity"/>
    <property type="evidence" value="ECO:0007669"/>
    <property type="project" value="UniProtKB-KW"/>
</dbReference>
<evidence type="ECO:0000256" key="10">
    <source>
        <dbReference type="ARBA" id="ARBA00022840"/>
    </source>
</evidence>
<dbReference type="Pfam" id="PF00931">
    <property type="entry name" value="NB-ARC"/>
    <property type="match status" value="1"/>
</dbReference>
<dbReference type="Gene3D" id="2.40.70.10">
    <property type="entry name" value="Acid Proteases"/>
    <property type="match status" value="2"/>
</dbReference>
<dbReference type="FunFam" id="1.10.10.10:FF:000322">
    <property type="entry name" value="Probable disease resistance protein At1g63360"/>
    <property type="match status" value="1"/>
</dbReference>
<evidence type="ECO:0000256" key="11">
    <source>
        <dbReference type="ARBA" id="ARBA00023180"/>
    </source>
</evidence>
<dbReference type="Pfam" id="PF14543">
    <property type="entry name" value="TAXi_N"/>
    <property type="match status" value="1"/>
</dbReference>
<comment type="caution">
    <text evidence="13">The sequence shown here is derived from an EMBL/GenBank/DDBJ whole genome shotgun (WGS) entry which is preliminary data.</text>
</comment>
<protein>
    <submittedName>
        <fullName evidence="13">Disease resistance protein</fullName>
    </submittedName>
</protein>
<dbReference type="InterPro" id="IPR036388">
    <property type="entry name" value="WH-like_DNA-bd_sf"/>
</dbReference>
<evidence type="ECO:0000256" key="7">
    <source>
        <dbReference type="ARBA" id="ARBA00022750"/>
    </source>
</evidence>
<dbReference type="Gene3D" id="3.40.50.300">
    <property type="entry name" value="P-loop containing nucleotide triphosphate hydrolases"/>
    <property type="match status" value="1"/>
</dbReference>
<evidence type="ECO:0000256" key="5">
    <source>
        <dbReference type="ARBA" id="ARBA00022737"/>
    </source>
</evidence>
<evidence type="ECO:0000256" key="1">
    <source>
        <dbReference type="ARBA" id="ARBA00007447"/>
    </source>
</evidence>
<dbReference type="GO" id="GO:0005524">
    <property type="term" value="F:ATP binding"/>
    <property type="evidence" value="ECO:0007669"/>
    <property type="project" value="UniProtKB-KW"/>
</dbReference>
<keyword evidence="11" id="KW-0325">Glycoprotein</keyword>
<evidence type="ECO:0000256" key="4">
    <source>
        <dbReference type="ARBA" id="ARBA00022670"/>
    </source>
</evidence>
<reference evidence="14" key="1">
    <citation type="submission" date="2024-07" db="EMBL/GenBank/DDBJ databases">
        <title>Two chromosome-level genome assemblies of Korean endemic species Abeliophyllum distichum and Forsythia ovata (Oleaceae).</title>
        <authorList>
            <person name="Jang H."/>
        </authorList>
    </citation>
    <scope>NUCLEOTIDE SEQUENCE [LARGE SCALE GENOMIC DNA]</scope>
</reference>
<proteinExistence type="inferred from homology"/>
<dbReference type="Proteomes" id="UP001604277">
    <property type="component" value="Unassembled WGS sequence"/>
</dbReference>
<dbReference type="SUPFAM" id="SSF50630">
    <property type="entry name" value="Acid proteases"/>
    <property type="match status" value="1"/>
</dbReference>
<dbReference type="InterPro" id="IPR033121">
    <property type="entry name" value="PEPTIDASE_A1"/>
</dbReference>
<dbReference type="InterPro" id="IPR044974">
    <property type="entry name" value="Disease_R_plants"/>
</dbReference>
<comment type="similarity">
    <text evidence="2">Belongs to the disease resistance NB-LRR family.</text>
</comment>
<dbReference type="InterPro" id="IPR032861">
    <property type="entry name" value="TAXi_N"/>
</dbReference>
<dbReference type="CDD" id="cd14798">
    <property type="entry name" value="RX-CC_like"/>
    <property type="match status" value="1"/>
</dbReference>
<dbReference type="InterPro" id="IPR038005">
    <property type="entry name" value="RX-like_CC"/>
</dbReference>
<dbReference type="SUPFAM" id="SSF52058">
    <property type="entry name" value="L domain-like"/>
    <property type="match status" value="1"/>
</dbReference>
<keyword evidence="6" id="KW-0547">Nucleotide-binding</keyword>
<keyword evidence="10" id="KW-0067">ATP-binding</keyword>
<dbReference type="Gene3D" id="3.80.10.10">
    <property type="entry name" value="Ribonuclease Inhibitor"/>
    <property type="match status" value="2"/>
</dbReference>
<dbReference type="InterPro" id="IPR034161">
    <property type="entry name" value="Pepsin-like_plant"/>
</dbReference>
<accession>A0ABD1P7G9</accession>
<sequence length="1414" mass="160252">MAEPVVSITLETIRNLLVEEVKFYCGVRSQVEQIQLELQRMRSFLKDADAQQDTDERLHNWVAEVREAAYDIEDNILVFVAVKIAARRYRNSKNLLKKMGCFFREIITTYRVGSRISEIKSKIISLTTSLQTYGIKPITNQGENPGFDDARIRDLRRQYSHVVEEDFVGLQGDVKMLVARLIDEQEDRVISIHGMGGLGKTTIARKVYSSRDVRRHFEGFAWTCVSQQWDKKDILQGILIKLIPENRDEILGMRDEELVKELHDVQLKKKCLVVLDDIWSTQAWDSLKPAFPNTRTGAGSKILLTTRNREVASYVYPSGFLYEPRFLSNEESWELLRKKAFPRRQDTAEYVIDPEMVTLGKEMVARCCGLPLAILVLGGLLVTKHSVREWQTVHENINWYLARGRGLGQQPAVTEVLAFSYHDLPYQFKQCFLFLANFPEDFEIEAEKLYQFWLAEGIISQEERAEEETMMDVAEHYLAELAQRCMVQVNVKETAGGFKNCRLHDLMWDLCLSKAKDENFTKVIDLRRDKKPTESLSSSSRNRRISIYLDSDVIQYNVPCSENRHIRSAFFYANDCRGDVLQQMKVHLSSFKLLRVLDLRGFQSADELPKSIGDLIHLKHLSLSYSQFKKLPSSLSKLVYLQTLDLEVDNSLQIPNIIWKMERLRHLYLPVNFHTQDGSKLRLDGLSELETLVNFNTSLCDVKDLDTLTNLRKLRASIKDKLDDLPNILKYISFTQNHLRRSSLSISCPQFCSDAELSLLKSLLGCHRLYKLTIKGRIGKLPEFYHFSSSIAKIAFKASLLEEDPMATLENLPKLSSLTLYDSTFVGDEMVCSGKGFPKLLYLKLWGLSNLMRWRIDAGAMPRLSRLVIAHCEHLEMLPDGLKFVTTLQKLNVRWMSDDFKDRLRTVDGDDFYKVRHAGLARWASAQNYVLDAYSSSLESQCYVAHGYYFFTTSISISSISLYTGTYSQRTLGALRAHDDLRHLNILAGVDLPLGGTGRPDAVGLYYAKIGIGTPSKDYYVQVDTGSDITWVNCIQCHECPKRGYHGIELTLYNPKDSLTGKLVTCDQEFCKEIMRGSFSGCTANSSCLYAEVYGDGSYSIGYFVEDIVQYDRVSGDLQTKSANGSVIFGCGARQSGDLGSSEDALDGILGFGKTNSSMISQLASSGRVRKMFAHCLDGVNGGGIFAIGHVVQPQVNTTPLVPNQPHYNVNMTSVQVGLDFLNLTIDLYTIGDNKGAIIDSGTTLAYLPEVIYIPLVKKILSWQSDLKLRTLHDIYTCFDYSGSVDDAFPPVTFHFENSLYLKVYPREYLFPFEDLMCLGFQNSGMQSQDKQNITLLGDLVLSNKLVLYDLENQTIGWTEYNCSSSIKLKDELTGSVHLVGAHSLSRGCSLNAQTVLFSLLLMALLHGFFTELL</sequence>
<dbReference type="Gene3D" id="1.10.8.430">
    <property type="entry name" value="Helical domain of apoptotic protease-activating factors"/>
    <property type="match status" value="1"/>
</dbReference>
<dbReference type="Pfam" id="PF23598">
    <property type="entry name" value="LRR_14"/>
    <property type="match status" value="1"/>
</dbReference>
<dbReference type="Gene3D" id="1.10.10.10">
    <property type="entry name" value="Winged helix-like DNA-binding domain superfamily/Winged helix DNA-binding domain"/>
    <property type="match status" value="1"/>
</dbReference>
<keyword evidence="14" id="KW-1185">Reference proteome</keyword>
<dbReference type="FunFam" id="2.40.70.10:FF:000028">
    <property type="entry name" value="Eukaryotic aspartyl protease family protein"/>
    <property type="match status" value="1"/>
</dbReference>
<dbReference type="SUPFAM" id="SSF52540">
    <property type="entry name" value="P-loop containing nucleoside triphosphate hydrolases"/>
    <property type="match status" value="1"/>
</dbReference>
<dbReference type="PANTHER" id="PTHR23155">
    <property type="entry name" value="DISEASE RESISTANCE PROTEIN RP"/>
    <property type="match status" value="1"/>
</dbReference>